<dbReference type="EMBL" id="LAZR01028407">
    <property type="protein sequence ID" value="KKL62703.1"/>
    <property type="molecule type" value="Genomic_DNA"/>
</dbReference>
<proteinExistence type="predicted"/>
<comment type="caution">
    <text evidence="1">The sequence shown here is derived from an EMBL/GenBank/DDBJ whole genome shotgun (WGS) entry which is preliminary data.</text>
</comment>
<gene>
    <name evidence="1" type="ORF">LCGC14_2182560</name>
</gene>
<dbReference type="AlphaFoldDB" id="A0A0F9DLV1"/>
<accession>A0A0F9DLV1</accession>
<protein>
    <submittedName>
        <fullName evidence="1">Uncharacterized protein</fullName>
    </submittedName>
</protein>
<evidence type="ECO:0000313" key="1">
    <source>
        <dbReference type="EMBL" id="KKL62703.1"/>
    </source>
</evidence>
<organism evidence="1">
    <name type="scientific">marine sediment metagenome</name>
    <dbReference type="NCBI Taxonomy" id="412755"/>
    <lineage>
        <taxon>unclassified sequences</taxon>
        <taxon>metagenomes</taxon>
        <taxon>ecological metagenomes</taxon>
    </lineage>
</organism>
<sequence>MPRKGEKLTRAQKIKLFKGSIKSKKTPLRLKIALIKRLKEMGVRA</sequence>
<name>A0A0F9DLV1_9ZZZZ</name>
<reference evidence="1" key="1">
    <citation type="journal article" date="2015" name="Nature">
        <title>Complex archaea that bridge the gap between prokaryotes and eukaryotes.</title>
        <authorList>
            <person name="Spang A."/>
            <person name="Saw J.H."/>
            <person name="Jorgensen S.L."/>
            <person name="Zaremba-Niedzwiedzka K."/>
            <person name="Martijn J."/>
            <person name="Lind A.E."/>
            <person name="van Eijk R."/>
            <person name="Schleper C."/>
            <person name="Guy L."/>
            <person name="Ettema T.J."/>
        </authorList>
    </citation>
    <scope>NUCLEOTIDE SEQUENCE</scope>
</reference>